<keyword evidence="1" id="KW-0472">Membrane</keyword>
<keyword evidence="1" id="KW-1133">Transmembrane helix</keyword>
<dbReference type="SUPFAM" id="SSF52047">
    <property type="entry name" value="RNI-like"/>
    <property type="match status" value="1"/>
</dbReference>
<evidence type="ECO:0000313" key="2">
    <source>
        <dbReference type="EMBL" id="MCM1989575.1"/>
    </source>
</evidence>
<dbReference type="InterPro" id="IPR032675">
    <property type="entry name" value="LRR_dom_sf"/>
</dbReference>
<comment type="caution">
    <text evidence="2">The sequence shown here is derived from an EMBL/GenBank/DDBJ whole genome shotgun (WGS) entry which is preliminary data.</text>
</comment>
<proteinExistence type="predicted"/>
<feature type="transmembrane region" description="Helical" evidence="1">
    <location>
        <begin position="69"/>
        <end position="88"/>
    </location>
</feature>
<dbReference type="AlphaFoldDB" id="A0A9J6NYH3"/>
<evidence type="ECO:0000256" key="1">
    <source>
        <dbReference type="SAM" id="Phobius"/>
    </source>
</evidence>
<reference evidence="2" key="1">
    <citation type="journal article" date="2021" name="mSystems">
        <title>Bacteria and Archaea Synergistically Convert Glycine Betaine to Biogenic Methane in the Formosa Cold Seep of the South China Sea.</title>
        <authorList>
            <person name="Li L."/>
            <person name="Zhang W."/>
            <person name="Zhang S."/>
            <person name="Song L."/>
            <person name="Sun Q."/>
            <person name="Zhang H."/>
            <person name="Xiang H."/>
            <person name="Dong X."/>
        </authorList>
    </citation>
    <scope>NUCLEOTIDE SEQUENCE</scope>
    <source>
        <strain evidence="2">ZWT</strain>
    </source>
</reference>
<feature type="transmembrane region" description="Helical" evidence="1">
    <location>
        <begin position="40"/>
        <end position="57"/>
    </location>
</feature>
<feature type="transmembrane region" description="Helical" evidence="1">
    <location>
        <begin position="12"/>
        <end position="34"/>
    </location>
</feature>
<dbReference type="RefSeq" id="WP_250858566.1">
    <property type="nucleotide sequence ID" value="NZ_JAGSOJ010000001.1"/>
</dbReference>
<dbReference type="Gene3D" id="3.80.10.10">
    <property type="entry name" value="Ribonuclease Inhibitor"/>
    <property type="match status" value="1"/>
</dbReference>
<dbReference type="Proteomes" id="UP001056429">
    <property type="component" value="Unassembled WGS sequence"/>
</dbReference>
<organism evidence="2 3">
    <name type="scientific">Oceanirhabdus seepicola</name>
    <dbReference type="NCBI Taxonomy" id="2828781"/>
    <lineage>
        <taxon>Bacteria</taxon>
        <taxon>Bacillati</taxon>
        <taxon>Bacillota</taxon>
        <taxon>Clostridia</taxon>
        <taxon>Eubacteriales</taxon>
        <taxon>Clostridiaceae</taxon>
        <taxon>Oceanirhabdus</taxon>
    </lineage>
</organism>
<keyword evidence="3" id="KW-1185">Reference proteome</keyword>
<name>A0A9J6NYH3_9CLOT</name>
<keyword evidence="1" id="KW-0812">Transmembrane</keyword>
<accession>A0A9J6NYH3</accession>
<sequence length="356" mass="41276">MKLKFNNIIKNYLHSLNLSEHLCIIVAFLEFVLFLSPRDSPLAIHIFLLLFFPLLVREKSKNPRISKKVLIFYGIIILGNLLNIFSYFSNIVIYMGKTLPIIVAIIFIIGGIISLHNRKDEKANLKSLIIIGTFSILFLSNILYNNQYYISNPQLRNHLHSKTGSSRAEEELVLDITSIDIGDFSKITNLKDIEKFKNIKEIYIKGHARNIDGLFELEKLDYIAFYFSDSNILYSINKFRNLKSLKLEFFPSIKEDFILSDMPNLQKLYISGGDIVFLGKLNNLELLDLAFMDLENVDTIKNLKSLKILELYEMNINNIDGILLNDSIEEIHYRNSNIEDYEESLRDKGIKLVFKM</sequence>
<feature type="transmembrane region" description="Helical" evidence="1">
    <location>
        <begin position="127"/>
        <end position="144"/>
    </location>
</feature>
<dbReference type="EMBL" id="JAGSOJ010000001">
    <property type="protein sequence ID" value="MCM1989575.1"/>
    <property type="molecule type" value="Genomic_DNA"/>
</dbReference>
<evidence type="ECO:0008006" key="4">
    <source>
        <dbReference type="Google" id="ProtNLM"/>
    </source>
</evidence>
<feature type="transmembrane region" description="Helical" evidence="1">
    <location>
        <begin position="94"/>
        <end position="115"/>
    </location>
</feature>
<gene>
    <name evidence="2" type="ORF">KDK92_07465</name>
</gene>
<protein>
    <recommendedName>
        <fullName evidence="4">Leucine-rich repeat domain-containing protein</fullName>
    </recommendedName>
</protein>
<evidence type="ECO:0000313" key="3">
    <source>
        <dbReference type="Proteomes" id="UP001056429"/>
    </source>
</evidence>
<reference evidence="2" key="2">
    <citation type="submission" date="2021-04" db="EMBL/GenBank/DDBJ databases">
        <authorList>
            <person name="Dong X."/>
        </authorList>
    </citation>
    <scope>NUCLEOTIDE SEQUENCE</scope>
    <source>
        <strain evidence="2">ZWT</strain>
    </source>
</reference>